<evidence type="ECO:0000313" key="2">
    <source>
        <dbReference type="Proteomes" id="UP000755585"/>
    </source>
</evidence>
<reference evidence="1 2" key="1">
    <citation type="submission" date="2021-03" db="EMBL/GenBank/DDBJ databases">
        <title>Sequencing the genomes of 1000 actinobacteria strains.</title>
        <authorList>
            <person name="Klenk H.-P."/>
        </authorList>
    </citation>
    <scope>NUCLEOTIDE SEQUENCE [LARGE SCALE GENOMIC DNA]</scope>
    <source>
        <strain evidence="1 2">DSM 18824</strain>
    </source>
</reference>
<dbReference type="RefSeq" id="WP_209692186.1">
    <property type="nucleotide sequence ID" value="NZ_BAAAVU010000028.1"/>
</dbReference>
<dbReference type="Proteomes" id="UP000755585">
    <property type="component" value="Unassembled WGS sequence"/>
</dbReference>
<protein>
    <submittedName>
        <fullName evidence="1">Uncharacterized protein</fullName>
    </submittedName>
</protein>
<name>A0ABS4UBD3_9ACTN</name>
<keyword evidence="2" id="KW-1185">Reference proteome</keyword>
<comment type="caution">
    <text evidence="1">The sequence shown here is derived from an EMBL/GenBank/DDBJ whole genome shotgun (WGS) entry which is preliminary data.</text>
</comment>
<accession>A0ABS4UBD3</accession>
<evidence type="ECO:0000313" key="1">
    <source>
        <dbReference type="EMBL" id="MBP2348935.1"/>
    </source>
</evidence>
<gene>
    <name evidence="1" type="ORF">JOF29_000018</name>
</gene>
<proteinExistence type="predicted"/>
<organism evidence="1 2">
    <name type="scientific">Kribbella aluminosa</name>
    <dbReference type="NCBI Taxonomy" id="416017"/>
    <lineage>
        <taxon>Bacteria</taxon>
        <taxon>Bacillati</taxon>
        <taxon>Actinomycetota</taxon>
        <taxon>Actinomycetes</taxon>
        <taxon>Propionibacteriales</taxon>
        <taxon>Kribbellaceae</taxon>
        <taxon>Kribbella</taxon>
    </lineage>
</organism>
<dbReference type="EMBL" id="JAGINT010000001">
    <property type="protein sequence ID" value="MBP2348935.1"/>
    <property type="molecule type" value="Genomic_DNA"/>
</dbReference>
<sequence length="114" mass="13070">MNGRHVPKPIGVSRVLPLSEKDLAVTDQKQMNIDDGPKSVRMHDSATRRRLSRTCLALVLPHRVHPCLVLLERLHLHCRPPCCKTFMILDRLHFETLTAINELRPVQLRPTSLN</sequence>